<feature type="transmembrane region" description="Helical" evidence="13">
    <location>
        <begin position="180"/>
        <end position="202"/>
    </location>
</feature>
<keyword evidence="11" id="KW-0325">Glycoprotein</keyword>
<organism evidence="15 16">
    <name type="scientific">Polypterus senegalus</name>
    <name type="common">Senegal bichir</name>
    <dbReference type="NCBI Taxonomy" id="55291"/>
    <lineage>
        <taxon>Eukaryota</taxon>
        <taxon>Metazoa</taxon>
        <taxon>Chordata</taxon>
        <taxon>Craniata</taxon>
        <taxon>Vertebrata</taxon>
        <taxon>Euteleostomi</taxon>
        <taxon>Actinopterygii</taxon>
        <taxon>Polypteriformes</taxon>
        <taxon>Polypteridae</taxon>
        <taxon>Polypterus</taxon>
    </lineage>
</organism>
<feature type="non-terminal residue" evidence="15">
    <location>
        <position position="356"/>
    </location>
</feature>
<dbReference type="PROSITE" id="PS50262">
    <property type="entry name" value="G_PROTEIN_RECEP_F1_2"/>
    <property type="match status" value="1"/>
</dbReference>
<feature type="transmembrane region" description="Helical" evidence="13">
    <location>
        <begin position="100"/>
        <end position="118"/>
    </location>
</feature>
<dbReference type="InterPro" id="IPR050939">
    <property type="entry name" value="Olfactory_GPCR1"/>
</dbReference>
<dbReference type="Proteomes" id="UP000886611">
    <property type="component" value="Unassembled WGS sequence"/>
</dbReference>
<gene>
    <name evidence="15" type="primary">Or8h3</name>
    <name evidence="15" type="ORF">GTO96_0012675</name>
</gene>
<evidence type="ECO:0000256" key="8">
    <source>
        <dbReference type="ARBA" id="ARBA00023136"/>
    </source>
</evidence>
<keyword evidence="8 13" id="KW-0472">Membrane</keyword>
<dbReference type="PANTHER" id="PTHR24242">
    <property type="entry name" value="G-PROTEIN COUPLED RECEPTOR"/>
    <property type="match status" value="1"/>
</dbReference>
<evidence type="ECO:0000256" key="9">
    <source>
        <dbReference type="ARBA" id="ARBA00023157"/>
    </source>
</evidence>
<keyword evidence="10" id="KW-0675">Receptor</keyword>
<keyword evidence="4 13" id="KW-0812">Transmembrane</keyword>
<dbReference type="GO" id="GO:0005886">
    <property type="term" value="C:plasma membrane"/>
    <property type="evidence" value="ECO:0007669"/>
    <property type="project" value="UniProtKB-SubCell"/>
</dbReference>
<evidence type="ECO:0000256" key="3">
    <source>
        <dbReference type="ARBA" id="ARBA00022606"/>
    </source>
</evidence>
<evidence type="ECO:0000256" key="10">
    <source>
        <dbReference type="ARBA" id="ARBA00023170"/>
    </source>
</evidence>
<dbReference type="PRINTS" id="PR00237">
    <property type="entry name" value="GPCRRHODOPSN"/>
</dbReference>
<feature type="transmembrane region" description="Helical" evidence="13">
    <location>
        <begin position="312"/>
        <end position="331"/>
    </location>
</feature>
<evidence type="ECO:0000256" key="2">
    <source>
        <dbReference type="ARBA" id="ARBA00022475"/>
    </source>
</evidence>
<feature type="domain" description="G-protein coupled receptors family 1 profile" evidence="14">
    <location>
        <begin position="81"/>
        <end position="329"/>
    </location>
</feature>
<keyword evidence="2" id="KW-1003">Cell membrane</keyword>
<keyword evidence="3" id="KW-0716">Sensory transduction</keyword>
<comment type="subcellular location">
    <subcellularLocation>
        <location evidence="1">Cell membrane</location>
        <topology evidence="1">Multi-pass membrane protein</topology>
    </subcellularLocation>
</comment>
<proteinExistence type="predicted"/>
<name>A0A8X7WWM2_POLSE</name>
<keyword evidence="16" id="KW-1185">Reference proteome</keyword>
<dbReference type="SUPFAM" id="SSF81321">
    <property type="entry name" value="Family A G protein-coupled receptor-like"/>
    <property type="match status" value="1"/>
</dbReference>
<keyword evidence="5" id="KW-0552">Olfaction</keyword>
<feature type="transmembrane region" description="Helical" evidence="13">
    <location>
        <begin position="231"/>
        <end position="255"/>
    </location>
</feature>
<dbReference type="GO" id="GO:0004930">
    <property type="term" value="F:G protein-coupled receptor activity"/>
    <property type="evidence" value="ECO:0007669"/>
    <property type="project" value="UniProtKB-KW"/>
</dbReference>
<evidence type="ECO:0000259" key="14">
    <source>
        <dbReference type="PROSITE" id="PS50262"/>
    </source>
</evidence>
<evidence type="ECO:0000256" key="12">
    <source>
        <dbReference type="ARBA" id="ARBA00023224"/>
    </source>
</evidence>
<evidence type="ECO:0000256" key="1">
    <source>
        <dbReference type="ARBA" id="ARBA00004651"/>
    </source>
</evidence>
<evidence type="ECO:0000256" key="13">
    <source>
        <dbReference type="SAM" id="Phobius"/>
    </source>
</evidence>
<dbReference type="InterPro" id="IPR000725">
    <property type="entry name" value="Olfact_rcpt"/>
</dbReference>
<protein>
    <submittedName>
        <fullName evidence="15">OR8H3 protein</fullName>
    </submittedName>
</protein>
<dbReference type="PANTHER" id="PTHR24242:SF359">
    <property type="entry name" value="ODORANT RECEPTOR-RELATED"/>
    <property type="match status" value="1"/>
</dbReference>
<dbReference type="GO" id="GO:0004984">
    <property type="term" value="F:olfactory receptor activity"/>
    <property type="evidence" value="ECO:0007669"/>
    <property type="project" value="InterPro"/>
</dbReference>
<comment type="caution">
    <text evidence="15">The sequence shown here is derived from an EMBL/GenBank/DDBJ whole genome shotgun (WGS) entry which is preliminary data.</text>
</comment>
<keyword evidence="9" id="KW-1015">Disulfide bond</keyword>
<evidence type="ECO:0000256" key="11">
    <source>
        <dbReference type="ARBA" id="ARBA00023180"/>
    </source>
</evidence>
<accession>A0A8X7WWM2</accession>
<dbReference type="FunFam" id="1.20.1070.10:FF:000024">
    <property type="entry name" value="Olfactory receptor"/>
    <property type="match status" value="1"/>
</dbReference>
<evidence type="ECO:0000256" key="7">
    <source>
        <dbReference type="ARBA" id="ARBA00023040"/>
    </source>
</evidence>
<keyword evidence="12" id="KW-0807">Transducer</keyword>
<dbReference type="PRINTS" id="PR00245">
    <property type="entry name" value="OLFACTORYR"/>
</dbReference>
<dbReference type="SMART" id="SM01381">
    <property type="entry name" value="7TM_GPCR_Srsx"/>
    <property type="match status" value="1"/>
</dbReference>
<evidence type="ECO:0000313" key="15">
    <source>
        <dbReference type="EMBL" id="KAG2457215.1"/>
    </source>
</evidence>
<dbReference type="AlphaFoldDB" id="A0A8X7WWM2"/>
<evidence type="ECO:0000256" key="5">
    <source>
        <dbReference type="ARBA" id="ARBA00022725"/>
    </source>
</evidence>
<keyword evidence="7" id="KW-0297">G-protein coupled receptor</keyword>
<evidence type="ECO:0000313" key="16">
    <source>
        <dbReference type="Proteomes" id="UP000886611"/>
    </source>
</evidence>
<evidence type="ECO:0000256" key="6">
    <source>
        <dbReference type="ARBA" id="ARBA00022989"/>
    </source>
</evidence>
<dbReference type="InterPro" id="IPR017452">
    <property type="entry name" value="GPCR_Rhodpsn_7TM"/>
</dbReference>
<feature type="transmembrane region" description="Helical" evidence="13">
    <location>
        <begin position="66"/>
        <end position="88"/>
    </location>
</feature>
<feature type="transmembrane region" description="Helical" evidence="13">
    <location>
        <begin position="276"/>
        <end position="300"/>
    </location>
</feature>
<dbReference type="Gene3D" id="1.20.1070.10">
    <property type="entry name" value="Rhodopsin 7-helix transmembrane proteins"/>
    <property type="match status" value="1"/>
</dbReference>
<dbReference type="InterPro" id="IPR000276">
    <property type="entry name" value="GPCR_Rhodpsn"/>
</dbReference>
<dbReference type="Pfam" id="PF13853">
    <property type="entry name" value="7tm_4"/>
    <property type="match status" value="1"/>
</dbReference>
<sequence length="356" mass="40050">MKLFVNREVHTGKALKRLSDESTSIDSMAKAANTGVQDFLLKMENLTYSPTEFILDCLNHSEQRSFITAVVFLIYLVTLVGNVLVILVIMLDHQLQSPMYFYIGILACIDLTCSTNIIPRMLSAVLFDRVVPKIACFAQLYTLHHLEVMQTFLLTFMAYDRYVAVVNPLRYPSIITNRTVAASFVLSNILGLIAVIPFVLLASGLHFCRTNVVPYCMCDHATMVRIACVDYITYLIPGSTVCALFLLFPLGTIIFSYSKIVQAVLKISSKEGRRKTFSTCLTHLMVVGIFYIPLFIAYVLPSTGTTAEDYNVIAIIPCIIPPMFNPVIYSFRNKEIKKGIIKLVCKRRIVPESNKH</sequence>
<evidence type="ECO:0000256" key="4">
    <source>
        <dbReference type="ARBA" id="ARBA00022692"/>
    </source>
</evidence>
<dbReference type="EMBL" id="JAATIS010008602">
    <property type="protein sequence ID" value="KAG2457215.1"/>
    <property type="molecule type" value="Genomic_DNA"/>
</dbReference>
<feature type="non-terminal residue" evidence="15">
    <location>
        <position position="1"/>
    </location>
</feature>
<keyword evidence="6 13" id="KW-1133">Transmembrane helix</keyword>
<reference evidence="15 16" key="1">
    <citation type="journal article" date="2021" name="Cell">
        <title>Tracing the genetic footprints of vertebrate landing in non-teleost ray-finned fishes.</title>
        <authorList>
            <person name="Bi X."/>
            <person name="Wang K."/>
            <person name="Yang L."/>
            <person name="Pan H."/>
            <person name="Jiang H."/>
            <person name="Wei Q."/>
            <person name="Fang M."/>
            <person name="Yu H."/>
            <person name="Zhu C."/>
            <person name="Cai Y."/>
            <person name="He Y."/>
            <person name="Gan X."/>
            <person name="Zeng H."/>
            <person name="Yu D."/>
            <person name="Zhu Y."/>
            <person name="Jiang H."/>
            <person name="Qiu Q."/>
            <person name="Yang H."/>
            <person name="Zhang Y.E."/>
            <person name="Wang W."/>
            <person name="Zhu M."/>
            <person name="He S."/>
            <person name="Zhang G."/>
        </authorList>
    </citation>
    <scope>NUCLEOTIDE SEQUENCE [LARGE SCALE GENOMIC DNA]</scope>
    <source>
        <strain evidence="15">Bchr_013</strain>
    </source>
</reference>